<organism evidence="6 7">
    <name type="scientific">Rhodobacter aestuarii</name>
    <dbReference type="NCBI Taxonomy" id="453582"/>
    <lineage>
        <taxon>Bacteria</taxon>
        <taxon>Pseudomonadati</taxon>
        <taxon>Pseudomonadota</taxon>
        <taxon>Alphaproteobacteria</taxon>
        <taxon>Rhodobacterales</taxon>
        <taxon>Rhodobacter group</taxon>
        <taxon>Rhodobacter</taxon>
    </lineage>
</organism>
<dbReference type="InterPro" id="IPR006003">
    <property type="entry name" value="FGGY_RbtK-like"/>
</dbReference>
<dbReference type="InterPro" id="IPR043129">
    <property type="entry name" value="ATPase_NBD"/>
</dbReference>
<evidence type="ECO:0000259" key="4">
    <source>
        <dbReference type="Pfam" id="PF00370"/>
    </source>
</evidence>
<keyword evidence="2" id="KW-0808">Transferase</keyword>
<dbReference type="PIRSF" id="PIRSF000538">
    <property type="entry name" value="GlpK"/>
    <property type="match status" value="1"/>
</dbReference>
<feature type="domain" description="Carbohydrate kinase FGGY C-terminal" evidence="5">
    <location>
        <begin position="277"/>
        <end position="483"/>
    </location>
</feature>
<dbReference type="Pfam" id="PF00370">
    <property type="entry name" value="FGGY_N"/>
    <property type="match status" value="1"/>
</dbReference>
<dbReference type="Pfam" id="PF02782">
    <property type="entry name" value="FGGY_C"/>
    <property type="match status" value="1"/>
</dbReference>
<gene>
    <name evidence="6" type="ORF">SAMN05421580_110147</name>
</gene>
<dbReference type="PANTHER" id="PTHR43435">
    <property type="entry name" value="RIBULOKINASE"/>
    <property type="match status" value="1"/>
</dbReference>
<evidence type="ECO:0000259" key="5">
    <source>
        <dbReference type="Pfam" id="PF02782"/>
    </source>
</evidence>
<reference evidence="7" key="1">
    <citation type="submission" date="2017-01" db="EMBL/GenBank/DDBJ databases">
        <authorList>
            <person name="Varghese N."/>
            <person name="Submissions S."/>
        </authorList>
    </citation>
    <scope>NUCLEOTIDE SEQUENCE [LARGE SCALE GENOMIC DNA]</scope>
    <source>
        <strain evidence="7">DSM 19945</strain>
    </source>
</reference>
<dbReference type="Proteomes" id="UP000186221">
    <property type="component" value="Unassembled WGS sequence"/>
</dbReference>
<dbReference type="AlphaFoldDB" id="A0A1N7PN42"/>
<feature type="domain" description="Carbohydrate kinase FGGY N-terminal" evidence="4">
    <location>
        <begin position="3"/>
        <end position="264"/>
    </location>
</feature>
<accession>A0A1N7PN42</accession>
<dbReference type="Gene3D" id="1.20.58.2240">
    <property type="match status" value="1"/>
</dbReference>
<proteinExistence type="inferred from homology"/>
<evidence type="ECO:0000256" key="2">
    <source>
        <dbReference type="ARBA" id="ARBA00022679"/>
    </source>
</evidence>
<dbReference type="InterPro" id="IPR000577">
    <property type="entry name" value="Carb_kinase_FGGY"/>
</dbReference>
<evidence type="ECO:0000256" key="1">
    <source>
        <dbReference type="ARBA" id="ARBA00009156"/>
    </source>
</evidence>
<dbReference type="GO" id="GO:0019321">
    <property type="term" value="P:pentose metabolic process"/>
    <property type="evidence" value="ECO:0007669"/>
    <property type="project" value="TreeGrafter"/>
</dbReference>
<evidence type="ECO:0000256" key="3">
    <source>
        <dbReference type="ARBA" id="ARBA00022777"/>
    </source>
</evidence>
<dbReference type="RefSeq" id="WP_076485875.1">
    <property type="nucleotide sequence ID" value="NZ_FTOG01000010.1"/>
</dbReference>
<dbReference type="Gene3D" id="3.30.420.40">
    <property type="match status" value="1"/>
</dbReference>
<sequence length="537" mass="55070">MRYFIGIDVGTGSARAGVFDGAGQLLGSASAEITTFRPAPDFAQQSSVEIWGAVCTATRAALAQSGVAGDAVAGIGFDATCSLVVSGAGGAPVSVDPAGAPDQDVILWMDHRALADAAQINAIGGAPLAHVGGRISPEMELPKLRWLKREAPTAWAQAQAFWDLPDWLVHRATGAAVRSLCSTVCKWTYLGHRGEAGEGWDDDFLAAIGLAELSEAGHAAIGAQLAPPGRLAGCLTDQAAAEMGLAPGIAVSTSMIDAHAGALGTLGVGGAGWEGRLAVIAGTSSCHIALDPDPRFVPGVWGPYFGAVLPGVWALEGGQSAAGALMDAVIARHAAAVPLAERAKAEGKRVAALIEEHLASMAEETATLTATRHVQPDFHGNRSPLAEPWRKGAVVGLGLSCDLDDLALDYLATVQALAYGTRQIIEAMRAKGAQIDTLVMSGGLANNALFVRENADATGCAVLVPETAEPVLLGCAMLAAVAAGTQPDLASAMAAMAGSGQVVAPRGGAIAQFHARKYQVFERMQQDYAAYRDMMKG</sequence>
<dbReference type="EMBL" id="FTOG01000010">
    <property type="protein sequence ID" value="SIT11998.1"/>
    <property type="molecule type" value="Genomic_DNA"/>
</dbReference>
<dbReference type="STRING" id="453582.SAMN05421580_110147"/>
<evidence type="ECO:0000313" key="7">
    <source>
        <dbReference type="Proteomes" id="UP000186221"/>
    </source>
</evidence>
<dbReference type="GO" id="GO:0019150">
    <property type="term" value="F:D-ribulokinase activity"/>
    <property type="evidence" value="ECO:0007669"/>
    <property type="project" value="TreeGrafter"/>
</dbReference>
<comment type="similarity">
    <text evidence="1">Belongs to the FGGY kinase family.</text>
</comment>
<name>A0A1N7PN42_9RHOB</name>
<evidence type="ECO:0000313" key="6">
    <source>
        <dbReference type="EMBL" id="SIT11998.1"/>
    </source>
</evidence>
<dbReference type="PANTHER" id="PTHR43435:SF4">
    <property type="entry name" value="FGGY CARBOHYDRATE KINASE DOMAIN-CONTAINING PROTEIN"/>
    <property type="match status" value="1"/>
</dbReference>
<dbReference type="NCBIfam" id="TIGR01315">
    <property type="entry name" value="5C_CHO_kinase"/>
    <property type="match status" value="1"/>
</dbReference>
<dbReference type="InterPro" id="IPR018485">
    <property type="entry name" value="FGGY_C"/>
</dbReference>
<keyword evidence="7" id="KW-1185">Reference proteome</keyword>
<dbReference type="GO" id="GO:0005737">
    <property type="term" value="C:cytoplasm"/>
    <property type="evidence" value="ECO:0007669"/>
    <property type="project" value="TreeGrafter"/>
</dbReference>
<keyword evidence="3 6" id="KW-0418">Kinase</keyword>
<dbReference type="CDD" id="cd07782">
    <property type="entry name" value="ASKHA_NBD_FGGY_D-RBK"/>
    <property type="match status" value="1"/>
</dbReference>
<dbReference type="InterPro" id="IPR018484">
    <property type="entry name" value="FGGY_N"/>
</dbReference>
<dbReference type="SUPFAM" id="SSF53067">
    <property type="entry name" value="Actin-like ATPase domain"/>
    <property type="match status" value="2"/>
</dbReference>
<protein>
    <submittedName>
        <fullName evidence="6">FGGY-family pentulose kinase</fullName>
    </submittedName>
</protein>